<dbReference type="Gene3D" id="1.50.10.10">
    <property type="match status" value="1"/>
</dbReference>
<evidence type="ECO:0000313" key="3">
    <source>
        <dbReference type="EMBL" id="QGY43682.1"/>
    </source>
</evidence>
<organism evidence="3 4">
    <name type="scientific">Maribellus comscasis</name>
    <dbReference type="NCBI Taxonomy" id="2681766"/>
    <lineage>
        <taxon>Bacteria</taxon>
        <taxon>Pseudomonadati</taxon>
        <taxon>Bacteroidota</taxon>
        <taxon>Bacteroidia</taxon>
        <taxon>Marinilabiliales</taxon>
        <taxon>Prolixibacteraceae</taxon>
        <taxon>Maribellus</taxon>
    </lineage>
</organism>
<protein>
    <submittedName>
        <fullName evidence="3">Uncharacterized protein</fullName>
    </submittedName>
</protein>
<reference evidence="3 4" key="1">
    <citation type="submission" date="2019-11" db="EMBL/GenBank/DDBJ databases">
        <authorList>
            <person name="Zheng R.K."/>
            <person name="Sun C.M."/>
        </authorList>
    </citation>
    <scope>NUCLEOTIDE SEQUENCE [LARGE SCALE GENOMIC DNA]</scope>
    <source>
        <strain evidence="3 4">WC007</strain>
    </source>
</reference>
<dbReference type="InterPro" id="IPR008928">
    <property type="entry name" value="6-hairpin_glycosidase_sf"/>
</dbReference>
<dbReference type="SUPFAM" id="SSF48208">
    <property type="entry name" value="Six-hairpin glycosidases"/>
    <property type="match status" value="1"/>
</dbReference>
<dbReference type="GO" id="GO:0005975">
    <property type="term" value="P:carbohydrate metabolic process"/>
    <property type="evidence" value="ECO:0007669"/>
    <property type="project" value="InterPro"/>
</dbReference>
<dbReference type="Pfam" id="PF03633">
    <property type="entry name" value="Glyco_hydro_65C"/>
    <property type="match status" value="1"/>
</dbReference>
<name>A0A6I6JU41_9BACT</name>
<evidence type="ECO:0000259" key="2">
    <source>
        <dbReference type="Pfam" id="PF22422"/>
    </source>
</evidence>
<evidence type="ECO:0000313" key="4">
    <source>
        <dbReference type="Proteomes" id="UP000428260"/>
    </source>
</evidence>
<feature type="domain" description="Mannosylglycerate hydrolase MGH1-like glycoside hydrolase" evidence="2">
    <location>
        <begin position="118"/>
        <end position="461"/>
    </location>
</feature>
<dbReference type="AlphaFoldDB" id="A0A6I6JU41"/>
<dbReference type="Proteomes" id="UP000428260">
    <property type="component" value="Chromosome"/>
</dbReference>
<dbReference type="KEGG" id="mcos:GM418_08435"/>
<accession>A0A6I6JU41</accession>
<evidence type="ECO:0000259" key="1">
    <source>
        <dbReference type="Pfam" id="PF03633"/>
    </source>
</evidence>
<sequence>MCRALVIILLLSTFLGGCKKKPKENIVKEETKNTLVWKDFGPYIQEFNKNDVELYTQYFPNDKAEEFLKNNIPYFNCPDKELEKTYYFRWWTFRKHIKNTEDGFVITEFLPDVSWAGKYNTINCPAGHHFYEGRWLRNQNYLADYANFWFKGGGSLRSYSFWAPNSILAFASVHQNKKLVTELLPFFVENYDGWENERLAEDGLFWQFDNRDGMEVSVGGSGKRATINSYMIGDAAAIAEIARMAGNKALEETYSRKGSTLKELLLSKLWDADAQFFKTLPLTPEEYNKLVDKRYSDSFSLIKKDSLSLVDVRELHGYTPWYFSIPEDKHSLAWKFLLSNEGFKAPYGPTTAEQKHPEFKVVYEGHACQWNGPSWPFATSVTLKAMGNLLRDYNQSVISKNDFVNQLLTYSNSHRRINERGEKLCWIDENLNPFTGDWISRTMLKARGHEPAERGKDYNHSEFCDIIISDLIGIQPSMDNTLTVNPLVPDNYWDWFCLDRVKYHDKEITVIWDKDGQKYMKGQGFSIFVNGELKHNSKRVEKITIQI</sequence>
<dbReference type="InterPro" id="IPR005194">
    <property type="entry name" value="Glyco_hydro_65_C"/>
</dbReference>
<dbReference type="RefSeq" id="WP_158865054.1">
    <property type="nucleotide sequence ID" value="NZ_CP046401.1"/>
</dbReference>
<feature type="domain" description="Glycoside hydrolase family 65 C-terminal" evidence="1">
    <location>
        <begin position="479"/>
        <end position="532"/>
    </location>
</feature>
<dbReference type="PROSITE" id="PS51257">
    <property type="entry name" value="PROKAR_LIPOPROTEIN"/>
    <property type="match status" value="1"/>
</dbReference>
<dbReference type="EMBL" id="CP046401">
    <property type="protein sequence ID" value="QGY43682.1"/>
    <property type="molecule type" value="Genomic_DNA"/>
</dbReference>
<dbReference type="InterPro" id="IPR054491">
    <property type="entry name" value="MGH1-like_GH"/>
</dbReference>
<keyword evidence="4" id="KW-1185">Reference proteome</keyword>
<dbReference type="Pfam" id="PF22422">
    <property type="entry name" value="MGH1-like_GH"/>
    <property type="match status" value="1"/>
</dbReference>
<gene>
    <name evidence="3" type="ORF">GM418_08435</name>
</gene>
<dbReference type="InterPro" id="IPR012341">
    <property type="entry name" value="6hp_glycosidase-like_sf"/>
</dbReference>
<proteinExistence type="predicted"/>